<dbReference type="AlphaFoldDB" id="A0A164FMZ8"/>
<comment type="caution">
    <text evidence="1">The sequence shown here is derived from an EMBL/GenBank/DDBJ whole genome shotgun (WGS) entry which is preliminary data.</text>
</comment>
<accession>A0A164FMZ8</accession>
<dbReference type="EMBL" id="LRGB01019296">
    <property type="protein sequence ID" value="KZR97957.1"/>
    <property type="molecule type" value="Genomic_DNA"/>
</dbReference>
<sequence>LKLTSDLPASVHGPIAIRNGRLKCRARRPTIHSSQRNMVSASISPNHTFKLRVRFSPMNSSMVTSPPPFN</sequence>
<evidence type="ECO:0000313" key="1">
    <source>
        <dbReference type="EMBL" id="KZR97957.1"/>
    </source>
</evidence>
<feature type="non-terminal residue" evidence="1">
    <location>
        <position position="1"/>
    </location>
</feature>
<dbReference type="Proteomes" id="UP000076858">
    <property type="component" value="Unassembled WGS sequence"/>
</dbReference>
<gene>
    <name evidence="1" type="ORF">APZ42_006888</name>
</gene>
<proteinExistence type="predicted"/>
<protein>
    <submittedName>
        <fullName evidence="1">Uncharacterized protein</fullName>
    </submittedName>
</protein>
<reference evidence="1 2" key="1">
    <citation type="submission" date="2016-03" db="EMBL/GenBank/DDBJ databases">
        <title>EvidentialGene: Evidence-directed Construction of Genes on Genomes.</title>
        <authorList>
            <person name="Gilbert D.G."/>
            <person name="Choi J.-H."/>
            <person name="Mockaitis K."/>
            <person name="Colbourne J."/>
            <person name="Pfrender M."/>
        </authorList>
    </citation>
    <scope>NUCLEOTIDE SEQUENCE [LARGE SCALE GENOMIC DNA]</scope>
    <source>
        <strain evidence="1 2">Xinb3</strain>
        <tissue evidence="1">Complete organism</tissue>
    </source>
</reference>
<organism evidence="1 2">
    <name type="scientific">Daphnia magna</name>
    <dbReference type="NCBI Taxonomy" id="35525"/>
    <lineage>
        <taxon>Eukaryota</taxon>
        <taxon>Metazoa</taxon>
        <taxon>Ecdysozoa</taxon>
        <taxon>Arthropoda</taxon>
        <taxon>Crustacea</taxon>
        <taxon>Branchiopoda</taxon>
        <taxon>Diplostraca</taxon>
        <taxon>Cladocera</taxon>
        <taxon>Anomopoda</taxon>
        <taxon>Daphniidae</taxon>
        <taxon>Daphnia</taxon>
    </lineage>
</organism>
<keyword evidence="2" id="KW-1185">Reference proteome</keyword>
<evidence type="ECO:0000313" key="2">
    <source>
        <dbReference type="Proteomes" id="UP000076858"/>
    </source>
</evidence>
<name>A0A164FMZ8_9CRUS</name>